<dbReference type="InterPro" id="IPR036465">
    <property type="entry name" value="vWFA_dom_sf"/>
</dbReference>
<keyword evidence="2" id="KW-1185">Reference proteome</keyword>
<gene>
    <name evidence="1" type="ORF">DVR12_23725</name>
</gene>
<sequence length="389" mass="43206">MKVTLFTGLLLASGFLAWKHDSKLQSIEKEYTKPAISSPSAKDNTRIQVAILLDTSNSMDGLIDQAKSRLWNIINTLTTLKFQGKAPIIEIALYEYGNDWLSRETGFIRQVAPLTTDLDLISEKLFALKTNGGEEYCGAVIKKAVNSLDWGYNPADLKLIYIAGNEEFTQGKVNYVSAASEALSKEIYVNTIFCGSKQEGIAIKWKDGADKGGGKYFNIDSDRKVDFIETPYDSLITVYNSKINSTYFGYGRYGASKKSNQLQQDANASSISRANSIERFVSKSKSVYKNDTWDLVELNEKDPTLLSKISQSELPQELQGKSTSELKQIVVAKGKERDSIQKAMVVLGNKRQKYIDEKMKSSSKADDLGTAIKQSIITFAVTKGYTAEK</sequence>
<name>A0A3E1Y425_9BACT</name>
<comment type="caution">
    <text evidence="1">The sequence shown here is derived from an EMBL/GenBank/DDBJ whole genome shotgun (WGS) entry which is preliminary data.</text>
</comment>
<accession>A0A3E1Y425</accession>
<dbReference type="SUPFAM" id="SSF53300">
    <property type="entry name" value="vWA-like"/>
    <property type="match status" value="1"/>
</dbReference>
<dbReference type="AlphaFoldDB" id="A0A3E1Y425"/>
<reference evidence="1 2" key="1">
    <citation type="submission" date="2018-07" db="EMBL/GenBank/DDBJ databases">
        <title>Chitinophaga K2CV101002-2 sp. nov., isolated from a monsoon evergreen broad-leaved forest soil.</title>
        <authorList>
            <person name="Lv Y."/>
        </authorList>
    </citation>
    <scope>NUCLEOTIDE SEQUENCE [LARGE SCALE GENOMIC DNA]</scope>
    <source>
        <strain evidence="1 2">GDMCC 1.1288</strain>
    </source>
</reference>
<dbReference type="OrthoDB" id="5827268at2"/>
<dbReference type="Proteomes" id="UP000260644">
    <property type="component" value="Unassembled WGS sequence"/>
</dbReference>
<organism evidence="1 2">
    <name type="scientific">Chitinophaga silvatica</name>
    <dbReference type="NCBI Taxonomy" id="2282649"/>
    <lineage>
        <taxon>Bacteria</taxon>
        <taxon>Pseudomonadati</taxon>
        <taxon>Bacteroidota</taxon>
        <taxon>Chitinophagia</taxon>
        <taxon>Chitinophagales</taxon>
        <taxon>Chitinophagaceae</taxon>
        <taxon>Chitinophaga</taxon>
    </lineage>
</organism>
<evidence type="ECO:0000313" key="1">
    <source>
        <dbReference type="EMBL" id="RFS19247.1"/>
    </source>
</evidence>
<proteinExistence type="predicted"/>
<dbReference type="RefSeq" id="WP_116978300.1">
    <property type="nucleotide sequence ID" value="NZ_QPMM01000014.1"/>
</dbReference>
<dbReference type="Gene3D" id="3.40.50.410">
    <property type="entry name" value="von Willebrand factor, type A domain"/>
    <property type="match status" value="1"/>
</dbReference>
<evidence type="ECO:0000313" key="2">
    <source>
        <dbReference type="Proteomes" id="UP000260644"/>
    </source>
</evidence>
<dbReference type="EMBL" id="QPMM01000014">
    <property type="protein sequence ID" value="RFS19247.1"/>
    <property type="molecule type" value="Genomic_DNA"/>
</dbReference>
<protein>
    <submittedName>
        <fullName evidence="1">VWA domain-containing protein</fullName>
    </submittedName>
</protein>